<reference evidence="1" key="1">
    <citation type="submission" date="2022-08" db="EMBL/GenBank/DDBJ databases">
        <title>Genome Sequence of Lecanicillium fungicola.</title>
        <authorList>
            <person name="Buettner E."/>
        </authorList>
    </citation>
    <scope>NUCLEOTIDE SEQUENCE</scope>
    <source>
        <strain evidence="1">Babe33</strain>
    </source>
</reference>
<evidence type="ECO:0000313" key="1">
    <source>
        <dbReference type="EMBL" id="KAJ2955955.1"/>
    </source>
</evidence>
<comment type="caution">
    <text evidence="1">The sequence shown here is derived from an EMBL/GenBank/DDBJ whole genome shotgun (WGS) entry which is preliminary data.</text>
</comment>
<sequence>MKFSTLAAATLTLASTAVAQSNIYLIRHAEKNDDGTISAQGKQREQCLITVFGAQSNYNIQKIIVQNPYDGGTFSLPLALPPPKAKKTMANPNAN</sequence>
<dbReference type="Proteomes" id="UP001143910">
    <property type="component" value="Unassembled WGS sequence"/>
</dbReference>
<proteinExistence type="predicted"/>
<gene>
    <name evidence="1" type="ORF">NQ176_g11353</name>
</gene>
<name>A0ACC1MBS3_9HYPO</name>
<protein>
    <submittedName>
        <fullName evidence="1">Uncharacterized protein</fullName>
    </submittedName>
</protein>
<dbReference type="EMBL" id="JANJQO010003801">
    <property type="protein sequence ID" value="KAJ2955955.1"/>
    <property type="molecule type" value="Genomic_DNA"/>
</dbReference>
<evidence type="ECO:0000313" key="2">
    <source>
        <dbReference type="Proteomes" id="UP001143910"/>
    </source>
</evidence>
<organism evidence="1 2">
    <name type="scientific">Zarea fungicola</name>
    <dbReference type="NCBI Taxonomy" id="93591"/>
    <lineage>
        <taxon>Eukaryota</taxon>
        <taxon>Fungi</taxon>
        <taxon>Dikarya</taxon>
        <taxon>Ascomycota</taxon>
        <taxon>Pezizomycotina</taxon>
        <taxon>Sordariomycetes</taxon>
        <taxon>Hypocreomycetidae</taxon>
        <taxon>Hypocreales</taxon>
        <taxon>Cordycipitaceae</taxon>
        <taxon>Zarea</taxon>
    </lineage>
</organism>
<keyword evidence="2" id="KW-1185">Reference proteome</keyword>
<accession>A0ACC1MBS3</accession>